<dbReference type="InterPro" id="IPR043502">
    <property type="entry name" value="DNA/RNA_pol_sf"/>
</dbReference>
<dbReference type="Pfam" id="PF00075">
    <property type="entry name" value="RNase_H"/>
    <property type="match status" value="1"/>
</dbReference>
<evidence type="ECO:0000259" key="2">
    <source>
        <dbReference type="PROSITE" id="PS50878"/>
    </source>
</evidence>
<dbReference type="InterPro" id="IPR000477">
    <property type="entry name" value="RT_dom"/>
</dbReference>
<dbReference type="SUPFAM" id="SSF53098">
    <property type="entry name" value="Ribonuclease H-like"/>
    <property type="match status" value="1"/>
</dbReference>
<dbReference type="AlphaFoldDB" id="A0A4Y2NCM4"/>
<dbReference type="OrthoDB" id="6436749at2759"/>
<dbReference type="GO" id="GO:0003676">
    <property type="term" value="F:nucleic acid binding"/>
    <property type="evidence" value="ECO:0007669"/>
    <property type="project" value="InterPro"/>
</dbReference>
<keyword evidence="4" id="KW-0548">Nucleotidyltransferase</keyword>
<keyword evidence="4" id="KW-0808">Transferase</keyword>
<dbReference type="SUPFAM" id="SSF56672">
    <property type="entry name" value="DNA/RNA polymerases"/>
    <property type="match status" value="1"/>
</dbReference>
<dbReference type="CDD" id="cd01650">
    <property type="entry name" value="RT_nLTR_like"/>
    <property type="match status" value="1"/>
</dbReference>
<feature type="compositionally biased region" description="Basic residues" evidence="1">
    <location>
        <begin position="1077"/>
        <end position="1086"/>
    </location>
</feature>
<dbReference type="GO" id="GO:0003964">
    <property type="term" value="F:RNA-directed DNA polymerase activity"/>
    <property type="evidence" value="ECO:0007669"/>
    <property type="project" value="UniProtKB-KW"/>
</dbReference>
<feature type="compositionally biased region" description="Acidic residues" evidence="1">
    <location>
        <begin position="1130"/>
        <end position="1140"/>
    </location>
</feature>
<dbReference type="GO" id="GO:0042575">
    <property type="term" value="C:DNA polymerase complex"/>
    <property type="evidence" value="ECO:0007669"/>
    <property type="project" value="UniProtKB-ARBA"/>
</dbReference>
<evidence type="ECO:0000313" key="5">
    <source>
        <dbReference type="Proteomes" id="UP000499080"/>
    </source>
</evidence>
<evidence type="ECO:0000256" key="1">
    <source>
        <dbReference type="SAM" id="MobiDB-lite"/>
    </source>
</evidence>
<evidence type="ECO:0000259" key="3">
    <source>
        <dbReference type="PROSITE" id="PS50879"/>
    </source>
</evidence>
<dbReference type="Pfam" id="PF00078">
    <property type="entry name" value="RVT_1"/>
    <property type="match status" value="1"/>
</dbReference>
<dbReference type="PROSITE" id="PS50879">
    <property type="entry name" value="RNASE_H_1"/>
    <property type="match status" value="1"/>
</dbReference>
<dbReference type="PANTHER" id="PTHR33481">
    <property type="entry name" value="REVERSE TRANSCRIPTASE"/>
    <property type="match status" value="1"/>
</dbReference>
<dbReference type="PROSITE" id="PS50878">
    <property type="entry name" value="RT_POL"/>
    <property type="match status" value="1"/>
</dbReference>
<gene>
    <name evidence="4" type="primary">X-elementORF2_779</name>
    <name evidence="4" type="ORF">AVEN_131890_1</name>
</gene>
<dbReference type="PANTHER" id="PTHR33481:SF1">
    <property type="entry name" value="ENDONUCLEASE_EXONUCLEASE_PHOSPHATASE DOMAIN-CONTAINING PROTEIN-RELATED"/>
    <property type="match status" value="1"/>
</dbReference>
<evidence type="ECO:0000313" key="4">
    <source>
        <dbReference type="EMBL" id="GBN35907.1"/>
    </source>
</evidence>
<dbReference type="Proteomes" id="UP000499080">
    <property type="component" value="Unassembled WGS sequence"/>
</dbReference>
<accession>A0A4Y2NCM4</accession>
<keyword evidence="4" id="KW-0695">RNA-directed DNA polymerase</keyword>
<dbReference type="InterPro" id="IPR012337">
    <property type="entry name" value="RNaseH-like_sf"/>
</dbReference>
<dbReference type="InterPro" id="IPR036397">
    <property type="entry name" value="RNaseH_sf"/>
</dbReference>
<feature type="domain" description="RNase H type-1" evidence="3">
    <location>
        <begin position="777"/>
        <end position="905"/>
    </location>
</feature>
<feature type="region of interest" description="Disordered" evidence="1">
    <location>
        <begin position="1036"/>
        <end position="1165"/>
    </location>
</feature>
<protein>
    <submittedName>
        <fullName evidence="4">Putative RNA-directed DNA polymerase from transposon X-element</fullName>
    </submittedName>
</protein>
<proteinExistence type="predicted"/>
<reference evidence="4 5" key="1">
    <citation type="journal article" date="2019" name="Sci. Rep.">
        <title>Orb-weaving spider Araneus ventricosus genome elucidates the spidroin gene catalogue.</title>
        <authorList>
            <person name="Kono N."/>
            <person name="Nakamura H."/>
            <person name="Ohtoshi R."/>
            <person name="Moran D.A.P."/>
            <person name="Shinohara A."/>
            <person name="Yoshida Y."/>
            <person name="Fujiwara M."/>
            <person name="Mori M."/>
            <person name="Tomita M."/>
            <person name="Arakawa K."/>
        </authorList>
    </citation>
    <scope>NUCLEOTIDE SEQUENCE [LARGE SCALE GENOMIC DNA]</scope>
</reference>
<feature type="domain" description="Reverse transcriptase" evidence="2">
    <location>
        <begin position="295"/>
        <end position="566"/>
    </location>
</feature>
<comment type="caution">
    <text evidence="4">The sequence shown here is derived from an EMBL/GenBank/DDBJ whole genome shotgun (WGS) entry which is preliminary data.</text>
</comment>
<feature type="compositionally biased region" description="Polar residues" evidence="1">
    <location>
        <begin position="1152"/>
        <end position="1165"/>
    </location>
</feature>
<dbReference type="InterPro" id="IPR002156">
    <property type="entry name" value="RNaseH_domain"/>
</dbReference>
<dbReference type="Gene3D" id="3.30.420.10">
    <property type="entry name" value="Ribonuclease H-like superfamily/Ribonuclease H"/>
    <property type="match status" value="1"/>
</dbReference>
<feature type="compositionally biased region" description="Low complexity" evidence="1">
    <location>
        <begin position="1041"/>
        <end position="1076"/>
    </location>
</feature>
<sequence>MHLIERQLQNAVNNLVAWCDNNGHAISPEKSRCVHFCRKRNLHLDPVIYIRNFAIPVVNDIRFLGVIFDRKLTFLPHVLHLRKKCERSMNILKVLSKTSWGADRTSLLRIYQAVILSRIDYGCMVYGSARPTVLRRLDTIHHSALRICTGAFRTSPVESLYNISHQLPLDSRRQKISVLYSFRAQSVRNHPINRLSLPAGLRRLYAARPSHILPLCERTKMLLHDSDLNNVSVQLSDFFTFPPWDSPQFSFLNPFSGFDKSSTAPITFQQLFHHHRHQYSSFVPIFTDGSKSDGHVGCGVEYPSQWHEAIVIPILKPGKDSSNPLNYRPIALTSCLCKTLERMVNARLVFELEKQGCISPLQSGFRRGRSTFDNLVLLETHIRNAFVKRNHLVSVFFDIEKAYDRAWRYGILSTVFNFGFRGNLPIFLKNFLYYRTFRVRVGNFYSNHFIQAEGVPQGSVLSVTLFILHLSQILNHLPSSVRGSLYVDDLQISCQGSNMHLMERQLQNAVNKLIAWCDNNGHTISAEKSRCVHFCRKRNMHLDPNISIRNSPIPVVNEIRFLGVIFDRKLTFLPHVLHLRKKCEKSLNIFKVLSKTSWGADRTSLLRIYQAVILSRIDYGCMVYGSARPTVLRQLDTVHHSALRICSGAFRTSPVESLYVICHQLPLHLRREKLSALYFFRAMSVSMHPINQLALPIGLRRLYDSRPSHILPFCERAKMLLHGSDFNNITIQSFYFFCFPPWDIPQFSYLNPFSGFEKSSTAPVTFQQLFHHHRYQYSSFIPIFTDGSKSDGHVGCGVVSPSDTLSYRLHNFCSVFTAELVAIFCALREISPSNQRKFIIYTDSMSALQTLSHYDIQMHPVALKILSILHFLRKEGFSIIFCWVPSHVGISGNEIADSIAKFASTFLTQDIPYSDVKKSFVSHLHTTWQNNWDLQMNNKLHFVKPFIDMWPILPIRELDVKLTRLRIGHTRFTHKHLIFGERTPVCPTCHTDFSVTHILIECPSFKSHREYHFNSPSLTLQDLVANSDLFGTLPENPIAPVSNSSKVKPTSNKTPSTSNSISSSKSNSSPLKLNVKTNRKIKKQSKKSNELEKAKESKSAKRARILAAKRDQDVSQRSPSRKDFLKDSLQEDNNEDDSDSDSLLKFHPSEDGMSTSEVNDILPSS</sequence>
<dbReference type="CDD" id="cd09276">
    <property type="entry name" value="Rnase_HI_RT_non_LTR"/>
    <property type="match status" value="1"/>
</dbReference>
<keyword evidence="5" id="KW-1185">Reference proteome</keyword>
<name>A0A4Y2NCM4_ARAVE</name>
<dbReference type="EMBL" id="BGPR01008763">
    <property type="protein sequence ID" value="GBN35907.1"/>
    <property type="molecule type" value="Genomic_DNA"/>
</dbReference>
<feature type="compositionally biased region" description="Basic and acidic residues" evidence="1">
    <location>
        <begin position="1087"/>
        <end position="1099"/>
    </location>
</feature>
<organism evidence="4 5">
    <name type="scientific">Araneus ventricosus</name>
    <name type="common">Orbweaver spider</name>
    <name type="synonym">Epeira ventricosa</name>
    <dbReference type="NCBI Taxonomy" id="182803"/>
    <lineage>
        <taxon>Eukaryota</taxon>
        <taxon>Metazoa</taxon>
        <taxon>Ecdysozoa</taxon>
        <taxon>Arthropoda</taxon>
        <taxon>Chelicerata</taxon>
        <taxon>Arachnida</taxon>
        <taxon>Araneae</taxon>
        <taxon>Araneomorphae</taxon>
        <taxon>Entelegynae</taxon>
        <taxon>Araneoidea</taxon>
        <taxon>Araneidae</taxon>
        <taxon>Araneus</taxon>
    </lineage>
</organism>
<feature type="compositionally biased region" description="Basic and acidic residues" evidence="1">
    <location>
        <begin position="1108"/>
        <end position="1129"/>
    </location>
</feature>
<dbReference type="GO" id="GO:0004523">
    <property type="term" value="F:RNA-DNA hybrid ribonuclease activity"/>
    <property type="evidence" value="ECO:0007669"/>
    <property type="project" value="InterPro"/>
</dbReference>